<dbReference type="UniPathway" id="UPA00031">
    <property type="reaction ID" value="UER00007"/>
</dbReference>
<keyword evidence="14 19" id="KW-0560">Oxidoreductase</keyword>
<name>A0A2T9ZJT7_9FUNG</name>
<comment type="caution">
    <text evidence="22">The sequence shown here is derived from an EMBL/GenBank/DDBJ whole genome shotgun (WGS) entry which is preliminary data.</text>
</comment>
<dbReference type="Gene3D" id="1.10.287.1080">
    <property type="entry name" value="MazG-like"/>
    <property type="match status" value="1"/>
</dbReference>
<dbReference type="PRINTS" id="PR00083">
    <property type="entry name" value="HOLDHDRGNASE"/>
</dbReference>
<comment type="cofactor">
    <cofactor evidence="3">
        <name>Zn(2+)</name>
        <dbReference type="ChEBI" id="CHEBI:29105"/>
    </cofactor>
</comment>
<dbReference type="InterPro" id="IPR038019">
    <property type="entry name" value="PRib_AMP_CycHydrolase_sf"/>
</dbReference>
<dbReference type="InterPro" id="IPR002496">
    <property type="entry name" value="PRib_AMP_CycHydrolase_dom"/>
</dbReference>
<dbReference type="FunFam" id="3.40.50.1980:FF:000050">
    <property type="entry name" value="Histidine biosynthesis trifunctional protein"/>
    <property type="match status" value="1"/>
</dbReference>
<dbReference type="InterPro" id="IPR001692">
    <property type="entry name" value="Histidinol_DH_CS"/>
</dbReference>
<comment type="similarity">
    <text evidence="7 19">In the C-terminal section; belongs to the histidinol dehydrogenase family.</text>
</comment>
<proteinExistence type="inferred from homology"/>
<evidence type="ECO:0000256" key="17">
    <source>
        <dbReference type="ARBA" id="ARBA00023268"/>
    </source>
</evidence>
<dbReference type="PANTHER" id="PTHR21256">
    <property type="entry name" value="HISTIDINOL DEHYDROGENASE HDH"/>
    <property type="match status" value="1"/>
</dbReference>
<dbReference type="InterPro" id="IPR016161">
    <property type="entry name" value="Ald_DH/histidinol_DH"/>
</dbReference>
<dbReference type="FunFam" id="1.10.287.1080:FF:000002">
    <property type="entry name" value="Histidine biosynthesis bifunctional protein HisIE"/>
    <property type="match status" value="1"/>
</dbReference>
<comment type="catalytic activity">
    <reaction evidence="2 19">
        <text>1-(5-phospho-beta-D-ribosyl)-ATP + H2O = 1-(5-phospho-beta-D-ribosyl)-5'-AMP + diphosphate + H(+)</text>
        <dbReference type="Rhea" id="RHEA:22828"/>
        <dbReference type="ChEBI" id="CHEBI:15377"/>
        <dbReference type="ChEBI" id="CHEBI:15378"/>
        <dbReference type="ChEBI" id="CHEBI:33019"/>
        <dbReference type="ChEBI" id="CHEBI:59457"/>
        <dbReference type="ChEBI" id="CHEBI:73183"/>
        <dbReference type="EC" id="3.6.1.31"/>
    </reaction>
</comment>
<dbReference type="Gene3D" id="3.40.50.1980">
    <property type="entry name" value="Nitrogenase molybdenum iron protein domain"/>
    <property type="match status" value="2"/>
</dbReference>
<evidence type="ECO:0000256" key="2">
    <source>
        <dbReference type="ARBA" id="ARBA00001460"/>
    </source>
</evidence>
<keyword evidence="17" id="KW-0511">Multifunctional enzyme</keyword>
<dbReference type="FunFam" id="1.20.5.1300:FF:000002">
    <property type="entry name" value="Histidinol dehydrogenase, chloroplastic"/>
    <property type="match status" value="1"/>
</dbReference>
<keyword evidence="8 19" id="KW-0028">Amino-acid biosynthesis</keyword>
<dbReference type="PIRSF" id="PIRSF001257">
    <property type="entry name" value="His_trifunctional"/>
    <property type="match status" value="1"/>
</dbReference>
<dbReference type="HAMAP" id="MF_01024">
    <property type="entry name" value="HisD"/>
    <property type="match status" value="1"/>
</dbReference>
<keyword evidence="12" id="KW-0862">Zinc</keyword>
<evidence type="ECO:0000256" key="16">
    <source>
        <dbReference type="ARBA" id="ARBA00023102"/>
    </source>
</evidence>
<keyword evidence="13 19" id="KW-0067">ATP-binding</keyword>
<evidence type="ECO:0000256" key="11">
    <source>
        <dbReference type="ARBA" id="ARBA00022801"/>
    </source>
</evidence>
<evidence type="ECO:0000256" key="3">
    <source>
        <dbReference type="ARBA" id="ARBA00001947"/>
    </source>
</evidence>
<dbReference type="PANTHER" id="PTHR21256:SF2">
    <property type="entry name" value="HISTIDINE BIOSYNTHESIS TRIFUNCTIONAL PROTEIN"/>
    <property type="match status" value="1"/>
</dbReference>
<dbReference type="PROSITE" id="PS00611">
    <property type="entry name" value="HISOL_DEHYDROGENASE"/>
    <property type="match status" value="1"/>
</dbReference>
<dbReference type="FunFam" id="3.40.50.1980:FF:000001">
    <property type="entry name" value="Histidinol dehydrogenase"/>
    <property type="match status" value="1"/>
</dbReference>
<dbReference type="Pfam" id="PF01502">
    <property type="entry name" value="PRA-CH"/>
    <property type="match status" value="1"/>
</dbReference>
<gene>
    <name evidence="22" type="ORF">BB560_000595</name>
</gene>
<dbReference type="InterPro" id="IPR012131">
    <property type="entry name" value="Hstdl_DH"/>
</dbReference>
<dbReference type="GO" id="GO:0005524">
    <property type="term" value="F:ATP binding"/>
    <property type="evidence" value="ECO:0007669"/>
    <property type="project" value="UniProtKB-UniRule"/>
</dbReference>
<dbReference type="InterPro" id="IPR021130">
    <property type="entry name" value="PRib-ATP_PPHydrolase-like"/>
</dbReference>
<dbReference type="SUPFAM" id="SSF101386">
    <property type="entry name" value="all-alpha NTP pyrophosphatases"/>
    <property type="match status" value="1"/>
</dbReference>
<reference evidence="22 23" key="1">
    <citation type="journal article" date="2018" name="MBio">
        <title>Comparative Genomics Reveals the Core Gene Toolbox for the Fungus-Insect Symbiosis.</title>
        <authorList>
            <person name="Wang Y."/>
            <person name="Stata M."/>
            <person name="Wang W."/>
            <person name="Stajich J.E."/>
            <person name="White M.M."/>
            <person name="Moncalvo J.M."/>
        </authorList>
    </citation>
    <scope>NUCLEOTIDE SEQUENCE [LARGE SCALE GENOMIC DNA]</scope>
    <source>
        <strain evidence="22 23">SC-DP-2</strain>
    </source>
</reference>
<evidence type="ECO:0000256" key="5">
    <source>
        <dbReference type="ARBA" id="ARBA00005169"/>
    </source>
</evidence>
<feature type="region of interest" description="Disordered" evidence="20">
    <location>
        <begin position="401"/>
        <end position="437"/>
    </location>
</feature>
<keyword evidence="16 19" id="KW-0368">Histidine biosynthesis</keyword>
<dbReference type="InterPro" id="IPR008179">
    <property type="entry name" value="HisE"/>
</dbReference>
<evidence type="ECO:0000256" key="20">
    <source>
        <dbReference type="SAM" id="MobiDB-lite"/>
    </source>
</evidence>
<keyword evidence="15 19" id="KW-0520">NAD</keyword>
<keyword evidence="11 19" id="KW-0378">Hydrolase</keyword>
<dbReference type="GO" id="GO:0004399">
    <property type="term" value="F:histidinol dehydrogenase activity"/>
    <property type="evidence" value="ECO:0007669"/>
    <property type="project" value="UniProtKB-UniRule"/>
</dbReference>
<comment type="pathway">
    <text evidence="6">Amino-acid biosynthesis; L-histidine biosynthesis; L-histidine from 5-phospho-alpha-D-ribose 1-diphosphate: step 2/9.</text>
</comment>
<dbReference type="Gene3D" id="3.10.20.810">
    <property type="entry name" value="Phosphoribosyl-AMP cyclohydrolase"/>
    <property type="match status" value="1"/>
</dbReference>
<accession>A0A2T9ZJT7</accession>
<evidence type="ECO:0000256" key="8">
    <source>
        <dbReference type="ARBA" id="ARBA00022605"/>
    </source>
</evidence>
<evidence type="ECO:0000256" key="9">
    <source>
        <dbReference type="ARBA" id="ARBA00022723"/>
    </source>
</evidence>
<dbReference type="NCBIfam" id="TIGR03188">
    <property type="entry name" value="histidine_hisI"/>
    <property type="match status" value="1"/>
</dbReference>
<evidence type="ECO:0000313" key="22">
    <source>
        <dbReference type="EMBL" id="PVV04886.1"/>
    </source>
</evidence>
<keyword evidence="10 19" id="KW-0547">Nucleotide-binding</keyword>
<protein>
    <recommendedName>
        <fullName evidence="19">Histidine biosynthesis trifunctional protein</fullName>
    </recommendedName>
    <domain>
        <recommendedName>
            <fullName evidence="19">Phosphoribosyl-AMP cyclohydrolase</fullName>
            <ecNumber evidence="19">3.5.4.19</ecNumber>
        </recommendedName>
    </domain>
    <domain>
        <recommendedName>
            <fullName evidence="19">Phosphoribosyl-ATP pyrophosphohydrolase</fullName>
            <ecNumber evidence="19">3.6.1.31</ecNumber>
        </recommendedName>
    </domain>
    <domain>
        <recommendedName>
            <fullName evidence="19">Histidinol dehydrogenase</fullName>
            <shortName evidence="19">HDH</shortName>
            <ecNumber evidence="19">1.1.1.23</ecNumber>
        </recommendedName>
    </domain>
</protein>
<dbReference type="CDD" id="cd06572">
    <property type="entry name" value="Histidinol_dh"/>
    <property type="match status" value="1"/>
</dbReference>
<keyword evidence="23" id="KW-1185">Reference proteome</keyword>
<evidence type="ECO:0000259" key="21">
    <source>
        <dbReference type="Pfam" id="PF01502"/>
    </source>
</evidence>
<dbReference type="GO" id="GO:0004636">
    <property type="term" value="F:phosphoribosyl-ATP diphosphatase activity"/>
    <property type="evidence" value="ECO:0007669"/>
    <property type="project" value="UniProtKB-UniRule"/>
</dbReference>
<organism evidence="22 23">
    <name type="scientific">Smittium megazygosporum</name>
    <dbReference type="NCBI Taxonomy" id="133381"/>
    <lineage>
        <taxon>Eukaryota</taxon>
        <taxon>Fungi</taxon>
        <taxon>Fungi incertae sedis</taxon>
        <taxon>Zoopagomycota</taxon>
        <taxon>Kickxellomycotina</taxon>
        <taxon>Harpellomycetes</taxon>
        <taxon>Harpellales</taxon>
        <taxon>Legeriomycetaceae</taxon>
        <taxon>Smittium</taxon>
    </lineage>
</organism>
<comment type="catalytic activity">
    <reaction evidence="1 19">
        <text>1-(5-phospho-beta-D-ribosyl)-5'-AMP + H2O = 1-(5-phospho-beta-D-ribosyl)-5-[(5-phospho-beta-D-ribosylamino)methylideneamino]imidazole-4-carboxamide</text>
        <dbReference type="Rhea" id="RHEA:20049"/>
        <dbReference type="ChEBI" id="CHEBI:15377"/>
        <dbReference type="ChEBI" id="CHEBI:58435"/>
        <dbReference type="ChEBI" id="CHEBI:59457"/>
        <dbReference type="EC" id="3.5.4.19"/>
    </reaction>
</comment>
<evidence type="ECO:0000256" key="19">
    <source>
        <dbReference type="PIRNR" id="PIRNR001257"/>
    </source>
</evidence>
<dbReference type="NCBIfam" id="TIGR00069">
    <property type="entry name" value="hisD"/>
    <property type="match status" value="1"/>
</dbReference>
<evidence type="ECO:0000256" key="15">
    <source>
        <dbReference type="ARBA" id="ARBA00023027"/>
    </source>
</evidence>
<dbReference type="GO" id="GO:0046872">
    <property type="term" value="F:metal ion binding"/>
    <property type="evidence" value="ECO:0007669"/>
    <property type="project" value="UniProtKB-KW"/>
</dbReference>
<dbReference type="EC" id="1.1.1.23" evidence="19"/>
<dbReference type="InterPro" id="IPR016298">
    <property type="entry name" value="Histidine_synth_trifunct"/>
</dbReference>
<feature type="domain" description="Phosphoribosyl-AMP cyclohydrolase" evidence="21">
    <location>
        <begin position="233"/>
        <end position="304"/>
    </location>
</feature>
<evidence type="ECO:0000256" key="14">
    <source>
        <dbReference type="ARBA" id="ARBA00023002"/>
    </source>
</evidence>
<evidence type="ECO:0000256" key="13">
    <source>
        <dbReference type="ARBA" id="ARBA00022840"/>
    </source>
</evidence>
<sequence>MLFPIISIPQSKAPENEKLLKSLSILPFSIYTNTQNEKQVEFTEGSCLIYSQAPEFGDLVSDLDGGLDIAYLPYSHFASFAEDLVQYKIPSSRIGVVVANVDELSAALSCSEVLELSGYIFVESVPDLCQLDNLAENIQSYVAPNSKRVWRRRVIVNISQPLIAIDTFDSFAQKLASLKADIALSSDLISLDGRGSGVSLSKAFISATGLSSDREDGLFTTIVQNQAGVCLGVAYSSAESLANALSFCQGVYWSRKRGLWHKGLTSGATQNLLKINVDCDADTLQFIVEQTEPGFCHNNTLTCFDTINSCSTGMLSRLCSTLSSRLSTAPEGSYTQRLFKDTELLNDKILEEAHELCEAQEKKDVAWEAADILYFLLVKCTAHGVSLRDIENNLALKHKKISRRPGNSKNPKLNKPDTADSTAAPSQTTVSSLRTSLDKVSFPGPNDPILMRSFDSKDLSKDEMHELFKRPIINSDQIIKTVKPIIDQVKANGDEAIRQFTLKFDNVSISDVVIRPPFVVPPLPDSVKSAIDVAYDNITKFHKAQLSDTLTVETMPGVVCSRFSRPIERVGLYVPGGTAVLPSTALMLGVPAQVAGCREIVVASPPDKSGNLAAEVMYVASKLNATAIVKAGGAQAVAALAYGTETVPKVDKICGPGNQFVTAAKMLVQNDVSAMVSIDMPAGPSELLVIADSTSEPSFIASDLLSQAEHGVDSQVVLLTVGMDQKFVDVVQHQVDTQAKRLPRVDIVRKSIPKSYILNFDTLKEAMDFSNQYAPEHLILQIENAQECTSMVNNAGSVFVGKYSPESCGDYASGTNHTLPTYGFSKMYSGVNISTFQKHITSQMLTKEGLELVGPSVMTLAEVEGLEAHRNAVAIRFAKTE</sequence>
<dbReference type="Pfam" id="PF00815">
    <property type="entry name" value="Histidinol_dh"/>
    <property type="match status" value="1"/>
</dbReference>
<dbReference type="AlphaFoldDB" id="A0A2T9ZJT7"/>
<evidence type="ECO:0000256" key="7">
    <source>
        <dbReference type="ARBA" id="ARBA00008260"/>
    </source>
</evidence>
<dbReference type="EC" id="3.5.4.19" evidence="19"/>
<evidence type="ECO:0000256" key="18">
    <source>
        <dbReference type="ARBA" id="ARBA00049489"/>
    </source>
</evidence>
<evidence type="ECO:0000256" key="4">
    <source>
        <dbReference type="ARBA" id="ARBA00004940"/>
    </source>
</evidence>
<dbReference type="Pfam" id="PF01503">
    <property type="entry name" value="PRA-PH"/>
    <property type="match status" value="1"/>
</dbReference>
<comment type="catalytic activity">
    <reaction evidence="18 19">
        <text>L-histidinol + 2 NAD(+) + H2O = L-histidine + 2 NADH + 3 H(+)</text>
        <dbReference type="Rhea" id="RHEA:20641"/>
        <dbReference type="ChEBI" id="CHEBI:15377"/>
        <dbReference type="ChEBI" id="CHEBI:15378"/>
        <dbReference type="ChEBI" id="CHEBI:57540"/>
        <dbReference type="ChEBI" id="CHEBI:57595"/>
        <dbReference type="ChEBI" id="CHEBI:57699"/>
        <dbReference type="ChEBI" id="CHEBI:57945"/>
        <dbReference type="EC" id="1.1.1.23"/>
    </reaction>
</comment>
<evidence type="ECO:0000256" key="6">
    <source>
        <dbReference type="ARBA" id="ARBA00005204"/>
    </source>
</evidence>
<dbReference type="OrthoDB" id="1703565at2759"/>
<comment type="pathway">
    <text evidence="4">Amino-acid biosynthesis; L-histidine biosynthesis; L-histidine from 5-phospho-alpha-D-ribose 1-diphosphate: step 9/9.</text>
</comment>
<keyword evidence="9" id="KW-0479">Metal-binding</keyword>
<dbReference type="STRING" id="133381.A0A2T9ZJT7"/>
<evidence type="ECO:0000313" key="23">
    <source>
        <dbReference type="Proteomes" id="UP000245609"/>
    </source>
</evidence>
<dbReference type="GO" id="GO:0004635">
    <property type="term" value="F:phosphoribosyl-AMP cyclohydrolase activity"/>
    <property type="evidence" value="ECO:0007669"/>
    <property type="project" value="UniProtKB-UniRule"/>
</dbReference>
<dbReference type="EC" id="3.6.1.31" evidence="19"/>
<evidence type="ECO:0000256" key="10">
    <source>
        <dbReference type="ARBA" id="ARBA00022741"/>
    </source>
</evidence>
<evidence type="ECO:0000256" key="12">
    <source>
        <dbReference type="ARBA" id="ARBA00022833"/>
    </source>
</evidence>
<dbReference type="SUPFAM" id="SSF141734">
    <property type="entry name" value="HisI-like"/>
    <property type="match status" value="1"/>
</dbReference>
<dbReference type="Proteomes" id="UP000245609">
    <property type="component" value="Unassembled WGS sequence"/>
</dbReference>
<dbReference type="EMBL" id="MBFS01000067">
    <property type="protein sequence ID" value="PVV04886.1"/>
    <property type="molecule type" value="Genomic_DNA"/>
</dbReference>
<dbReference type="GO" id="GO:0005829">
    <property type="term" value="C:cytosol"/>
    <property type="evidence" value="ECO:0007669"/>
    <property type="project" value="TreeGrafter"/>
</dbReference>
<dbReference type="CDD" id="cd11546">
    <property type="entry name" value="NTP-PPase_His4"/>
    <property type="match status" value="1"/>
</dbReference>
<comment type="pathway">
    <text evidence="5">Amino-acid biosynthesis; L-histidine biosynthesis; L-histidine from 5-phospho-alpha-D-ribose 1-diphosphate: step 3/9.</text>
</comment>
<evidence type="ECO:0000256" key="1">
    <source>
        <dbReference type="ARBA" id="ARBA00000024"/>
    </source>
</evidence>
<dbReference type="SUPFAM" id="SSF53720">
    <property type="entry name" value="ALDH-like"/>
    <property type="match status" value="1"/>
</dbReference>
<dbReference type="GO" id="GO:0051287">
    <property type="term" value="F:NAD binding"/>
    <property type="evidence" value="ECO:0007669"/>
    <property type="project" value="UniProtKB-UniRule"/>
</dbReference>
<dbReference type="GO" id="GO:0000105">
    <property type="term" value="P:L-histidine biosynthetic process"/>
    <property type="evidence" value="ECO:0007669"/>
    <property type="project" value="UniProtKB-UniRule"/>
</dbReference>
<feature type="compositionally biased region" description="Polar residues" evidence="20">
    <location>
        <begin position="419"/>
        <end position="435"/>
    </location>
</feature>
<dbReference type="Gene3D" id="1.20.5.1300">
    <property type="match status" value="1"/>
</dbReference>